<proteinExistence type="predicted"/>
<evidence type="ECO:0000313" key="2">
    <source>
        <dbReference type="Proteomes" id="UP001164459"/>
    </source>
</evidence>
<gene>
    <name evidence="1" type="ORF">O0S08_26360</name>
</gene>
<evidence type="ECO:0000313" key="1">
    <source>
        <dbReference type="EMBL" id="WAS89731.1"/>
    </source>
</evidence>
<dbReference type="EMBL" id="CP114040">
    <property type="protein sequence ID" value="WAS89731.1"/>
    <property type="molecule type" value="Genomic_DNA"/>
</dbReference>
<protein>
    <submittedName>
        <fullName evidence="1">Uncharacterized protein</fullName>
    </submittedName>
</protein>
<name>A0ABY7GS28_9BACT</name>
<sequence length="197" mass="20853">MPTQSVRLPEPLDVGDARIRVHGRGVRARSPCWRRGDDPEVRPQPGRALVDPVEVPGDERVDASVEVPVVVLRVDGSAVDVRVDDSVLVVLIDDSVVGVGAADRWVVVAEVDGSVAGLVVVPRIVDSPVPDSVPPQAAVANTGGQRRRADFTVCHDSQVRSPAPRRLSAAAGGLSTVMRRARMSRVSGLSRPCATTL</sequence>
<organism evidence="1 2">
    <name type="scientific">Nannocystis punicea</name>
    <dbReference type="NCBI Taxonomy" id="2995304"/>
    <lineage>
        <taxon>Bacteria</taxon>
        <taxon>Pseudomonadati</taxon>
        <taxon>Myxococcota</taxon>
        <taxon>Polyangia</taxon>
        <taxon>Nannocystales</taxon>
        <taxon>Nannocystaceae</taxon>
        <taxon>Nannocystis</taxon>
    </lineage>
</organism>
<keyword evidence="2" id="KW-1185">Reference proteome</keyword>
<dbReference type="Proteomes" id="UP001164459">
    <property type="component" value="Chromosome"/>
</dbReference>
<dbReference type="RefSeq" id="WP_269032041.1">
    <property type="nucleotide sequence ID" value="NZ_CP114040.1"/>
</dbReference>
<accession>A0ABY7GS28</accession>
<reference evidence="1" key="1">
    <citation type="submission" date="2022-11" db="EMBL/GenBank/DDBJ databases">
        <title>Minimal conservation of predation-associated metabolite biosynthetic gene clusters underscores biosynthetic potential of Myxococcota including descriptions for ten novel species: Archangium lansinium sp. nov., Myxococcus landrumus sp. nov., Nannocystis bai.</title>
        <authorList>
            <person name="Ahearne A."/>
            <person name="Stevens C."/>
            <person name="Dowd S."/>
        </authorList>
    </citation>
    <scope>NUCLEOTIDE SEQUENCE</scope>
    <source>
        <strain evidence="1">Fl3</strain>
    </source>
</reference>